<gene>
    <name evidence="2" type="ORF">ABDB84_12935</name>
</gene>
<proteinExistence type="predicted"/>
<evidence type="ECO:0000313" key="3">
    <source>
        <dbReference type="Proteomes" id="UP001410394"/>
    </source>
</evidence>
<name>A0ABU9Z0A9_9RHOO</name>
<feature type="chain" id="PRO_5045177499" evidence="1">
    <location>
        <begin position="22"/>
        <end position="264"/>
    </location>
</feature>
<keyword evidence="1" id="KW-0732">Signal</keyword>
<dbReference type="SUPFAM" id="SSF53474">
    <property type="entry name" value="alpha/beta-Hydrolases"/>
    <property type="match status" value="1"/>
</dbReference>
<dbReference type="RefSeq" id="WP_345920163.1">
    <property type="nucleotide sequence ID" value="NZ_JBDIVE010000007.1"/>
</dbReference>
<protein>
    <submittedName>
        <fullName evidence="2">Alpha/beta hydrolase</fullName>
    </submittedName>
</protein>
<keyword evidence="2" id="KW-0378">Hydrolase</keyword>
<feature type="signal peptide" evidence="1">
    <location>
        <begin position="1"/>
        <end position="21"/>
    </location>
</feature>
<keyword evidence="3" id="KW-1185">Reference proteome</keyword>
<dbReference type="InterPro" id="IPR029058">
    <property type="entry name" value="AB_hydrolase_fold"/>
</dbReference>
<evidence type="ECO:0000256" key="1">
    <source>
        <dbReference type="SAM" id="SignalP"/>
    </source>
</evidence>
<comment type="caution">
    <text evidence="2">The sequence shown here is derived from an EMBL/GenBank/DDBJ whole genome shotgun (WGS) entry which is preliminary data.</text>
</comment>
<organism evidence="2 3">
    <name type="scientific">Uliginosibacterium sediminicola</name>
    <dbReference type="NCBI Taxonomy" id="2024550"/>
    <lineage>
        <taxon>Bacteria</taxon>
        <taxon>Pseudomonadati</taxon>
        <taxon>Pseudomonadota</taxon>
        <taxon>Betaproteobacteria</taxon>
        <taxon>Rhodocyclales</taxon>
        <taxon>Zoogloeaceae</taxon>
        <taxon>Uliginosibacterium</taxon>
    </lineage>
</organism>
<dbReference type="Proteomes" id="UP001410394">
    <property type="component" value="Unassembled WGS sequence"/>
</dbReference>
<sequence length="264" mass="28492">MNRYLIHALLFAAALLGTAQAQSNKVIDVATRSGITERILLNAPPQPRAVVLLFNGSNGQVEIKDNGELGAGRGNFLLRTRTLWNARGLASVVVAPPSDHNEEPFLADFRDTPEHAADVQALISQLRQQFHVPVWLVGTSRGSLSAAAVASRLAPPAGPDGIVLTSSILYDKQQRTVTALPLDALQVPVLLVHHKRDACRQSNPADVPALLSQIATAPRSEVMYIDGGQSQGDPCDSYAYHGFNGTESLVIDKIADWILRQDKK</sequence>
<dbReference type="Gene3D" id="3.40.50.1820">
    <property type="entry name" value="alpha/beta hydrolase"/>
    <property type="match status" value="1"/>
</dbReference>
<reference evidence="2 3" key="1">
    <citation type="journal article" date="2018" name="Int. J. Syst. Evol. Microbiol.">
        <title>Uliginosibacterium sediminicola sp. nov., isolated from freshwater sediment.</title>
        <authorList>
            <person name="Hwang W.M."/>
            <person name="Kim S.M."/>
            <person name="Kang K."/>
            <person name="Ahn T.Y."/>
        </authorList>
    </citation>
    <scope>NUCLEOTIDE SEQUENCE [LARGE SCALE GENOMIC DNA]</scope>
    <source>
        <strain evidence="2 3">M1-21</strain>
    </source>
</reference>
<evidence type="ECO:0000313" key="2">
    <source>
        <dbReference type="EMBL" id="MEN3069390.1"/>
    </source>
</evidence>
<dbReference type="GO" id="GO:0016787">
    <property type="term" value="F:hydrolase activity"/>
    <property type="evidence" value="ECO:0007669"/>
    <property type="project" value="UniProtKB-KW"/>
</dbReference>
<dbReference type="EMBL" id="JBDIVE010000007">
    <property type="protein sequence ID" value="MEN3069390.1"/>
    <property type="molecule type" value="Genomic_DNA"/>
</dbReference>
<accession>A0ABU9Z0A9</accession>